<feature type="compositionally biased region" description="Basic and acidic residues" evidence="1">
    <location>
        <begin position="52"/>
        <end position="68"/>
    </location>
</feature>
<accession>A0A3F2RTW5</accession>
<feature type="domain" description="PUB" evidence="2">
    <location>
        <begin position="158"/>
        <end position="228"/>
    </location>
</feature>
<comment type="caution">
    <text evidence="3">The sequence shown here is derived from an EMBL/GenBank/DDBJ whole genome shotgun (WGS) entry which is preliminary data.</text>
</comment>
<evidence type="ECO:0000313" key="6">
    <source>
        <dbReference type="Proteomes" id="UP000284657"/>
    </source>
</evidence>
<dbReference type="InterPro" id="IPR018997">
    <property type="entry name" value="PUB_domain"/>
</dbReference>
<dbReference type="CDD" id="cd09212">
    <property type="entry name" value="PUB"/>
    <property type="match status" value="1"/>
</dbReference>
<name>A0A3F2RTW5_9STRA</name>
<evidence type="ECO:0000313" key="3">
    <source>
        <dbReference type="EMBL" id="RLN63351.1"/>
    </source>
</evidence>
<dbReference type="Pfam" id="PF09409">
    <property type="entry name" value="PUB"/>
    <property type="match status" value="1"/>
</dbReference>
<feature type="compositionally biased region" description="Basic and acidic residues" evidence="1">
    <location>
        <begin position="100"/>
        <end position="117"/>
    </location>
</feature>
<evidence type="ECO:0000313" key="5">
    <source>
        <dbReference type="Proteomes" id="UP000277300"/>
    </source>
</evidence>
<dbReference type="EMBL" id="MBDO02000098">
    <property type="protein sequence ID" value="RLN63351.1"/>
    <property type="molecule type" value="Genomic_DNA"/>
</dbReference>
<gene>
    <name evidence="4" type="ORF">BBJ29_002728</name>
    <name evidence="3" type="ORF">BBP00_00004218</name>
</gene>
<feature type="region of interest" description="Disordered" evidence="1">
    <location>
        <begin position="100"/>
        <end position="125"/>
    </location>
</feature>
<reference evidence="5 6" key="1">
    <citation type="submission" date="2018-07" db="EMBL/GenBank/DDBJ databases">
        <title>Genome sequencing of oomycete isolates from Chile give support for New Zealand origin for Phytophthora kernoviae and make available the first Nothophytophthora sp. genome.</title>
        <authorList>
            <person name="Studholme D.J."/>
            <person name="Sanfuentes E."/>
            <person name="Panda P."/>
            <person name="Hill R."/>
            <person name="Sambles C."/>
            <person name="Grant M."/>
            <person name="Williams N.M."/>
            <person name="Mcdougal R.L."/>
        </authorList>
    </citation>
    <scope>NUCLEOTIDE SEQUENCE [LARGE SCALE GENOMIC DNA]</scope>
    <source>
        <strain evidence="3">Chile6</strain>
        <strain evidence="4">Chile7</strain>
    </source>
</reference>
<proteinExistence type="predicted"/>
<protein>
    <recommendedName>
        <fullName evidence="2">PUB domain-containing protein</fullName>
    </recommendedName>
</protein>
<dbReference type="SUPFAM" id="SSF143503">
    <property type="entry name" value="PUG domain-like"/>
    <property type="match status" value="1"/>
</dbReference>
<feature type="region of interest" description="Disordered" evidence="1">
    <location>
        <begin position="52"/>
        <end position="73"/>
    </location>
</feature>
<organism evidence="3 5">
    <name type="scientific">Phytophthora kernoviae</name>
    <dbReference type="NCBI Taxonomy" id="325452"/>
    <lineage>
        <taxon>Eukaryota</taxon>
        <taxon>Sar</taxon>
        <taxon>Stramenopiles</taxon>
        <taxon>Oomycota</taxon>
        <taxon>Peronosporomycetes</taxon>
        <taxon>Peronosporales</taxon>
        <taxon>Peronosporaceae</taxon>
        <taxon>Phytophthora</taxon>
    </lineage>
</organism>
<evidence type="ECO:0000259" key="2">
    <source>
        <dbReference type="Pfam" id="PF09409"/>
    </source>
</evidence>
<dbReference type="OrthoDB" id="336240at2759"/>
<evidence type="ECO:0000313" key="4">
    <source>
        <dbReference type="EMBL" id="RLN71741.1"/>
    </source>
</evidence>
<sequence>MLAKVQDMLRRYDDVKLAVEGEAPLRLQAEGKIKKLSEDQIAIDQEQVAREMKEEETRKAAEQARTEEQELLQQEAKAQEAELQLREQLRIEALAVAANKKREEREKERAEQERQRLEEEEDRERLNASIQHGKEGLENAITMLQDSTGSEALFHRSLGKLLAVVSNICSSPENAAFRHIPKGNANFHTDLGQYTGGHQCILALGFRELQQGDSTQSRAVFVLEEPDLSEDFDAWSNWFDELKDMKSLIESKF</sequence>
<dbReference type="AlphaFoldDB" id="A0A3F2RTW5"/>
<evidence type="ECO:0000256" key="1">
    <source>
        <dbReference type="SAM" id="MobiDB-lite"/>
    </source>
</evidence>
<dbReference type="Proteomes" id="UP000277300">
    <property type="component" value="Unassembled WGS sequence"/>
</dbReference>
<dbReference type="InterPro" id="IPR036339">
    <property type="entry name" value="PUB-like_dom_sf"/>
</dbReference>
<dbReference type="Gene3D" id="1.20.58.2190">
    <property type="match status" value="1"/>
</dbReference>
<dbReference type="Proteomes" id="UP000284657">
    <property type="component" value="Unassembled WGS sequence"/>
</dbReference>
<dbReference type="EMBL" id="MBAD02000034">
    <property type="protein sequence ID" value="RLN71741.1"/>
    <property type="molecule type" value="Genomic_DNA"/>
</dbReference>